<dbReference type="Proteomes" id="UP000237000">
    <property type="component" value="Unassembled WGS sequence"/>
</dbReference>
<keyword evidence="2" id="KW-1185">Reference proteome</keyword>
<organism evidence="1 2">
    <name type="scientific">Trema orientale</name>
    <name type="common">Charcoal tree</name>
    <name type="synonym">Celtis orientalis</name>
    <dbReference type="NCBI Taxonomy" id="63057"/>
    <lineage>
        <taxon>Eukaryota</taxon>
        <taxon>Viridiplantae</taxon>
        <taxon>Streptophyta</taxon>
        <taxon>Embryophyta</taxon>
        <taxon>Tracheophyta</taxon>
        <taxon>Spermatophyta</taxon>
        <taxon>Magnoliopsida</taxon>
        <taxon>eudicotyledons</taxon>
        <taxon>Gunneridae</taxon>
        <taxon>Pentapetalae</taxon>
        <taxon>rosids</taxon>
        <taxon>fabids</taxon>
        <taxon>Rosales</taxon>
        <taxon>Cannabaceae</taxon>
        <taxon>Trema</taxon>
    </lineage>
</organism>
<dbReference type="EMBL" id="JXTC01000350">
    <property type="protein sequence ID" value="PON62130.1"/>
    <property type="molecule type" value="Genomic_DNA"/>
</dbReference>
<comment type="caution">
    <text evidence="1">The sequence shown here is derived from an EMBL/GenBank/DDBJ whole genome shotgun (WGS) entry which is preliminary data.</text>
</comment>
<dbReference type="InParanoid" id="A0A2P5CM55"/>
<name>A0A2P5CM55_TREOI</name>
<dbReference type="STRING" id="63057.A0A2P5CM55"/>
<protein>
    <submittedName>
        <fullName evidence="1">Uncharacterized protein</fullName>
    </submittedName>
</protein>
<dbReference type="AlphaFoldDB" id="A0A2P5CM55"/>
<gene>
    <name evidence="1" type="ORF">TorRG33x02_280140</name>
</gene>
<evidence type="ECO:0000313" key="2">
    <source>
        <dbReference type="Proteomes" id="UP000237000"/>
    </source>
</evidence>
<accession>A0A2P5CM55</accession>
<proteinExistence type="predicted"/>
<sequence>MSKATERLKIESERLKIEFARSSRVMPELEKSVLASRANVQDVGALQRILQWYEDASDKKINLKKSAITLGPNTDDITTQAILQIVELGAVQSHDKYFRLPTVVGCNKRRTFEHIIERVRKRAQSWRMVLAEIILVIQIQIPNNQQASVPMIMQPRYSWMHSFIC</sequence>
<evidence type="ECO:0000313" key="1">
    <source>
        <dbReference type="EMBL" id="PON62130.1"/>
    </source>
</evidence>
<reference evidence="2" key="1">
    <citation type="submission" date="2016-06" db="EMBL/GenBank/DDBJ databases">
        <title>Parallel loss of symbiosis genes in relatives of nitrogen-fixing non-legume Parasponia.</title>
        <authorList>
            <person name="Van Velzen R."/>
            <person name="Holmer R."/>
            <person name="Bu F."/>
            <person name="Rutten L."/>
            <person name="Van Zeijl A."/>
            <person name="Liu W."/>
            <person name="Santuari L."/>
            <person name="Cao Q."/>
            <person name="Sharma T."/>
            <person name="Shen D."/>
            <person name="Roswanjaya Y."/>
            <person name="Wardhani T."/>
            <person name="Kalhor M.S."/>
            <person name="Jansen J."/>
            <person name="Van den Hoogen J."/>
            <person name="Gungor B."/>
            <person name="Hartog M."/>
            <person name="Hontelez J."/>
            <person name="Verver J."/>
            <person name="Yang W.-C."/>
            <person name="Schijlen E."/>
            <person name="Repin R."/>
            <person name="Schilthuizen M."/>
            <person name="Schranz E."/>
            <person name="Heidstra R."/>
            <person name="Miyata K."/>
            <person name="Fedorova E."/>
            <person name="Kohlen W."/>
            <person name="Bisseling T."/>
            <person name="Smit S."/>
            <person name="Geurts R."/>
        </authorList>
    </citation>
    <scope>NUCLEOTIDE SEQUENCE [LARGE SCALE GENOMIC DNA]</scope>
    <source>
        <strain evidence="2">cv. RG33-2</strain>
    </source>
</reference>